<dbReference type="InParanoid" id="A0A3R7EUU8"/>
<proteinExistence type="predicted"/>
<reference evidence="1 2" key="2">
    <citation type="journal article" date="2021" name="Genomics">
        <title>High-quality reference genome for Clonorchis sinensis.</title>
        <authorList>
            <person name="Young N.D."/>
            <person name="Stroehlein A.J."/>
            <person name="Kinkar L."/>
            <person name="Wang T."/>
            <person name="Sohn W.M."/>
            <person name="Chang B.C.H."/>
            <person name="Kaur P."/>
            <person name="Weisz D."/>
            <person name="Dudchenko O."/>
            <person name="Aiden E.L."/>
            <person name="Korhonen P.K."/>
            <person name="Gasser R.B."/>
        </authorList>
    </citation>
    <scope>NUCLEOTIDE SEQUENCE [LARGE SCALE GENOMIC DNA]</scope>
    <source>
        <strain evidence="1">Cs-k2</strain>
    </source>
</reference>
<accession>A0A3R7EUU8</accession>
<dbReference type="Proteomes" id="UP000286415">
    <property type="component" value="Unassembled WGS sequence"/>
</dbReference>
<organism evidence="1 2">
    <name type="scientific">Clonorchis sinensis</name>
    <name type="common">Chinese liver fluke</name>
    <dbReference type="NCBI Taxonomy" id="79923"/>
    <lineage>
        <taxon>Eukaryota</taxon>
        <taxon>Metazoa</taxon>
        <taxon>Spiralia</taxon>
        <taxon>Lophotrochozoa</taxon>
        <taxon>Platyhelminthes</taxon>
        <taxon>Trematoda</taxon>
        <taxon>Digenea</taxon>
        <taxon>Opisthorchiida</taxon>
        <taxon>Opisthorchiata</taxon>
        <taxon>Opisthorchiidae</taxon>
        <taxon>Clonorchis</taxon>
    </lineage>
</organism>
<protein>
    <submittedName>
        <fullName evidence="1">Uncharacterized protein</fullName>
    </submittedName>
</protein>
<reference evidence="1 2" key="1">
    <citation type="journal article" date="2018" name="Biotechnol. Adv.">
        <title>Improved genomic resources and new bioinformatic workflow for the carcinogenic parasite Clonorchis sinensis: Biotechnological implications.</title>
        <authorList>
            <person name="Wang D."/>
            <person name="Korhonen P.K."/>
            <person name="Gasser R.B."/>
            <person name="Young N.D."/>
        </authorList>
    </citation>
    <scope>NUCLEOTIDE SEQUENCE [LARGE SCALE GENOMIC DNA]</scope>
    <source>
        <strain evidence="1">Cs-k2</strain>
    </source>
</reference>
<sequence>MKKNICNSYTVRGICLLECIELKLTDWKVRGSNSTSASRLLLSRLWQPGSIPALVPRSIGMAARHRKGATAEQLLYYYYAMRPSIIGSRDLMQNPKMLRFSLLPHLSCIF</sequence>
<name>A0A3R7EUU8_CLOSI</name>
<gene>
    <name evidence="1" type="ORF">CSKR_106793</name>
</gene>
<evidence type="ECO:0000313" key="1">
    <source>
        <dbReference type="EMBL" id="KAG5447757.1"/>
    </source>
</evidence>
<dbReference type="AlphaFoldDB" id="A0A3R7EUU8"/>
<evidence type="ECO:0000313" key="2">
    <source>
        <dbReference type="Proteomes" id="UP000286415"/>
    </source>
</evidence>
<comment type="caution">
    <text evidence="1">The sequence shown here is derived from an EMBL/GenBank/DDBJ whole genome shotgun (WGS) entry which is preliminary data.</text>
</comment>
<keyword evidence="2" id="KW-1185">Reference proteome</keyword>
<dbReference type="EMBL" id="NIRI02000042">
    <property type="protein sequence ID" value="KAG5447757.1"/>
    <property type="molecule type" value="Genomic_DNA"/>
</dbReference>